<organism evidence="12 13">
    <name type="scientific">Janibacter indicus</name>
    <dbReference type="NCBI Taxonomy" id="857417"/>
    <lineage>
        <taxon>Bacteria</taxon>
        <taxon>Bacillati</taxon>
        <taxon>Actinomycetota</taxon>
        <taxon>Actinomycetes</taxon>
        <taxon>Micrococcales</taxon>
        <taxon>Intrasporangiaceae</taxon>
        <taxon>Janibacter</taxon>
    </lineage>
</organism>
<dbReference type="KEGG" id="jte:ASJ30_12050"/>
<keyword evidence="5" id="KW-0819">tRNA processing</keyword>
<dbReference type="EMBL" id="CP013290">
    <property type="protein sequence ID" value="APH02169.1"/>
    <property type="molecule type" value="Genomic_DNA"/>
</dbReference>
<dbReference type="Pfam" id="PF02367">
    <property type="entry name" value="TsaE"/>
    <property type="match status" value="1"/>
</dbReference>
<dbReference type="GO" id="GO:0005524">
    <property type="term" value="F:ATP binding"/>
    <property type="evidence" value="ECO:0007669"/>
    <property type="project" value="UniProtKB-KW"/>
</dbReference>
<evidence type="ECO:0000256" key="8">
    <source>
        <dbReference type="ARBA" id="ARBA00022840"/>
    </source>
</evidence>
<dbReference type="Proteomes" id="UP000182938">
    <property type="component" value="Chromosome"/>
</dbReference>
<evidence type="ECO:0000256" key="6">
    <source>
        <dbReference type="ARBA" id="ARBA00022723"/>
    </source>
</evidence>
<comment type="subcellular location">
    <subcellularLocation>
        <location evidence="1">Cytoplasm</location>
    </subcellularLocation>
</comment>
<evidence type="ECO:0000256" key="7">
    <source>
        <dbReference type="ARBA" id="ARBA00022741"/>
    </source>
</evidence>
<reference evidence="12 13" key="1">
    <citation type="submission" date="2015-11" db="EMBL/GenBank/DDBJ databases">
        <authorList>
            <person name="Zhang Y."/>
            <person name="Guo Z."/>
        </authorList>
    </citation>
    <scope>NUCLEOTIDE SEQUENCE [LARGE SCALE GENOMIC DNA]</scope>
    <source>
        <strain evidence="12 13">YFY001</strain>
    </source>
</reference>
<name>A0A1L3MIK6_9MICO</name>
<dbReference type="SUPFAM" id="SSF52540">
    <property type="entry name" value="P-loop containing nucleoside triphosphate hydrolases"/>
    <property type="match status" value="1"/>
</dbReference>
<evidence type="ECO:0000256" key="5">
    <source>
        <dbReference type="ARBA" id="ARBA00022694"/>
    </source>
</evidence>
<keyword evidence="9" id="KW-0460">Magnesium</keyword>
<keyword evidence="7" id="KW-0547">Nucleotide-binding</keyword>
<evidence type="ECO:0000256" key="11">
    <source>
        <dbReference type="ARBA" id="ARBA00032441"/>
    </source>
</evidence>
<keyword evidence="13" id="KW-1185">Reference proteome</keyword>
<keyword evidence="4" id="KW-0963">Cytoplasm</keyword>
<dbReference type="GO" id="GO:0046872">
    <property type="term" value="F:metal ion binding"/>
    <property type="evidence" value="ECO:0007669"/>
    <property type="project" value="UniProtKB-KW"/>
</dbReference>
<comment type="function">
    <text evidence="10">Required for the formation of a threonylcarbamoyl group on adenosine at position 37 (t(6)A37) in tRNAs that read codons beginning with adenine. Is involved in the transfer of the threonylcarbamoyl moiety of threonylcarbamoyl-AMP (TC-AMP) to the N6 group of A37, together with TsaD and TsaB. TsaE seems to play an indirect role in the t(6)A biosynthesis pathway, possibly in regulating the core enzymatic function of TsaD.</text>
</comment>
<evidence type="ECO:0000313" key="13">
    <source>
        <dbReference type="Proteomes" id="UP000182938"/>
    </source>
</evidence>
<evidence type="ECO:0000256" key="3">
    <source>
        <dbReference type="ARBA" id="ARBA00019010"/>
    </source>
</evidence>
<keyword evidence="8" id="KW-0067">ATP-binding</keyword>
<dbReference type="PANTHER" id="PTHR33540:SF2">
    <property type="entry name" value="TRNA THREONYLCARBAMOYLADENOSINE BIOSYNTHESIS PROTEIN TSAE"/>
    <property type="match status" value="1"/>
</dbReference>
<evidence type="ECO:0000256" key="4">
    <source>
        <dbReference type="ARBA" id="ARBA00022490"/>
    </source>
</evidence>
<evidence type="ECO:0000256" key="9">
    <source>
        <dbReference type="ARBA" id="ARBA00022842"/>
    </source>
</evidence>
<sequence>MSLLLPDADTTVAAGRRLADLLGAGDLLVLTGGLGAGKTTLTRGLGEGLGVRGAVTSPTFVIARVHPSLVGGPELVHVDAYRLGGSAELDDLDLDSELDEAVTVVEWGAGLAEGLADERLEITLVADPATEARTLTATGVGARWAGLDVESHLQEAVDTTTHTSADEGGVP</sequence>
<dbReference type="InterPro" id="IPR003442">
    <property type="entry name" value="T6A_TsaE"/>
</dbReference>
<gene>
    <name evidence="12" type="ORF">ASJ30_12050</name>
</gene>
<evidence type="ECO:0000256" key="1">
    <source>
        <dbReference type="ARBA" id="ARBA00004496"/>
    </source>
</evidence>
<dbReference type="RefSeq" id="WP_072625324.1">
    <property type="nucleotide sequence ID" value="NZ_CP013290.1"/>
</dbReference>
<evidence type="ECO:0000256" key="10">
    <source>
        <dbReference type="ARBA" id="ARBA00024908"/>
    </source>
</evidence>
<comment type="similarity">
    <text evidence="2">Belongs to the TsaE family.</text>
</comment>
<accession>A0A1L3MIK6</accession>
<proteinExistence type="inferred from homology"/>
<dbReference type="GO" id="GO:0002949">
    <property type="term" value="P:tRNA threonylcarbamoyladenosine modification"/>
    <property type="evidence" value="ECO:0007669"/>
    <property type="project" value="InterPro"/>
</dbReference>
<protein>
    <recommendedName>
        <fullName evidence="3">tRNA threonylcarbamoyladenosine biosynthesis protein TsaE</fullName>
    </recommendedName>
    <alternativeName>
        <fullName evidence="11">t(6)A37 threonylcarbamoyladenosine biosynthesis protein TsaE</fullName>
    </alternativeName>
</protein>
<keyword evidence="6" id="KW-0479">Metal-binding</keyword>
<dbReference type="AlphaFoldDB" id="A0A1L3MIK6"/>
<evidence type="ECO:0000256" key="2">
    <source>
        <dbReference type="ARBA" id="ARBA00007599"/>
    </source>
</evidence>
<dbReference type="NCBIfam" id="TIGR00150">
    <property type="entry name" value="T6A_YjeE"/>
    <property type="match status" value="1"/>
</dbReference>
<evidence type="ECO:0000313" key="12">
    <source>
        <dbReference type="EMBL" id="APH02169.1"/>
    </source>
</evidence>
<dbReference type="GO" id="GO:0005737">
    <property type="term" value="C:cytoplasm"/>
    <property type="evidence" value="ECO:0007669"/>
    <property type="project" value="UniProtKB-SubCell"/>
</dbReference>
<dbReference type="Gene3D" id="3.40.50.300">
    <property type="entry name" value="P-loop containing nucleotide triphosphate hydrolases"/>
    <property type="match status" value="1"/>
</dbReference>
<dbReference type="InterPro" id="IPR027417">
    <property type="entry name" value="P-loop_NTPase"/>
</dbReference>
<dbReference type="PANTHER" id="PTHR33540">
    <property type="entry name" value="TRNA THREONYLCARBAMOYLADENOSINE BIOSYNTHESIS PROTEIN TSAE"/>
    <property type="match status" value="1"/>
</dbReference>